<dbReference type="InterPro" id="IPR010730">
    <property type="entry name" value="HET"/>
</dbReference>
<sequence length="752" mass="85744">MASLAPPSDGICPRCDEIMNNFAYRGNKPISVRSWRTLQLFCNLAGGFERFPVVTPTDWPTTDVWEVSTNMSERCPLCSFFFDCASKMGFSSHTILSDEISLVARLVPYRFTIGLLTPLSSSLSWTGPAVTETRVLELRKMDGKLDPHHRSADFFPPSWSEAHFILPVQTNGRGGQISDTVDYGIISEWLAYCQSTHQSCATIRSVPLTTIIPGLHLIDCIQWKIIPAEEMTGSTYVTLSYVWGTALVDPQSMQSSTVGPVLPNDGLPKVIRDAMEVVRCLGYRYLWVDRYCIPQGNAEVKHLQIQNMGKIYSLSDLTIIAAAGEDAEYGLPGVSPPLRTSQLWTTISHGILQLPVLYLNTPNWEVGNSVWASRGWTYQEALLSRRRLVFTDRNVFFQCQSFETVGKKPYPDMDRLRSAGCYIMPDPMFPPLVNDRGGLFNASPNAIWERLSEFAARTLSYEEDTLNAMRGILGVWREHGTCFLYGLPVPLNDHLEMDPSEPRFPPLVYDTRYNAVLWSLFWRDTWDSPLPRWASSTSSHPRRTLFPSWTWAGWRSSKRRVTITSCGALASSVLRTPNHEPIKVSFSFDDRPLDWIEDKEEIIRRSDASYFPTHLVITAEVFDLTITCKRRYKYGKVSDSVSWGFVFPPFIQNLETFARYSCISWELTTLKIPPGLFEKVEGNSHRLLGIPLFIGLESFRYSVHILLLRQVGEDDGRPIFERVNCFTLYEGSFKRDVWPPKFDLRRMQVRIR</sequence>
<evidence type="ECO:0000313" key="3">
    <source>
        <dbReference type="Proteomes" id="UP001303222"/>
    </source>
</evidence>
<keyword evidence="3" id="KW-1185">Reference proteome</keyword>
<dbReference type="Pfam" id="PF06985">
    <property type="entry name" value="HET"/>
    <property type="match status" value="1"/>
</dbReference>
<name>A0AAN6SAX6_9PEZI</name>
<organism evidence="2 3">
    <name type="scientific">Pseudoneurospora amorphoporcata</name>
    <dbReference type="NCBI Taxonomy" id="241081"/>
    <lineage>
        <taxon>Eukaryota</taxon>
        <taxon>Fungi</taxon>
        <taxon>Dikarya</taxon>
        <taxon>Ascomycota</taxon>
        <taxon>Pezizomycotina</taxon>
        <taxon>Sordariomycetes</taxon>
        <taxon>Sordariomycetidae</taxon>
        <taxon>Sordariales</taxon>
        <taxon>Sordariaceae</taxon>
        <taxon>Pseudoneurospora</taxon>
    </lineage>
</organism>
<protein>
    <submittedName>
        <fullName evidence="2">Heterokaryon incompatibility protein-domain-containing protein</fullName>
    </submittedName>
</protein>
<evidence type="ECO:0000259" key="1">
    <source>
        <dbReference type="Pfam" id="PF06985"/>
    </source>
</evidence>
<dbReference type="Proteomes" id="UP001303222">
    <property type="component" value="Unassembled WGS sequence"/>
</dbReference>
<proteinExistence type="predicted"/>
<reference evidence="2" key="2">
    <citation type="submission" date="2023-06" db="EMBL/GenBank/DDBJ databases">
        <authorList>
            <consortium name="Lawrence Berkeley National Laboratory"/>
            <person name="Mondo S.J."/>
            <person name="Hensen N."/>
            <person name="Bonometti L."/>
            <person name="Westerberg I."/>
            <person name="Brannstrom I.O."/>
            <person name="Guillou S."/>
            <person name="Cros-Aarteil S."/>
            <person name="Calhoun S."/>
            <person name="Haridas S."/>
            <person name="Kuo A."/>
            <person name="Pangilinan J."/>
            <person name="Riley R."/>
            <person name="Labutti K."/>
            <person name="Andreopoulos B."/>
            <person name="Lipzen A."/>
            <person name="Chen C."/>
            <person name="Yanf M."/>
            <person name="Daum C."/>
            <person name="Ng V."/>
            <person name="Clum A."/>
            <person name="Steindorff A."/>
            <person name="Ohm R."/>
            <person name="Martin F."/>
            <person name="Silar P."/>
            <person name="Natvig D."/>
            <person name="Lalanne C."/>
            <person name="Gautier V."/>
            <person name="Ament-Velasquez S.L."/>
            <person name="Kruys A."/>
            <person name="Hutchinson M.I."/>
            <person name="Powell A.J."/>
            <person name="Barry K."/>
            <person name="Miller A.N."/>
            <person name="Grigoriev I.V."/>
            <person name="Debuchy R."/>
            <person name="Gladieux P."/>
            <person name="Thoren M.H."/>
            <person name="Johannesson H."/>
        </authorList>
    </citation>
    <scope>NUCLEOTIDE SEQUENCE</scope>
    <source>
        <strain evidence="2">CBS 626.80</strain>
    </source>
</reference>
<evidence type="ECO:0000313" key="2">
    <source>
        <dbReference type="EMBL" id="KAK3946910.1"/>
    </source>
</evidence>
<feature type="domain" description="Heterokaryon incompatibility" evidence="1">
    <location>
        <begin position="236"/>
        <end position="380"/>
    </location>
</feature>
<gene>
    <name evidence="2" type="ORF">QBC32DRAFT_225283</name>
</gene>
<accession>A0AAN6SAX6</accession>
<comment type="caution">
    <text evidence="2">The sequence shown here is derived from an EMBL/GenBank/DDBJ whole genome shotgun (WGS) entry which is preliminary data.</text>
</comment>
<reference evidence="2" key="1">
    <citation type="journal article" date="2023" name="Mol. Phylogenet. Evol.">
        <title>Genome-scale phylogeny and comparative genomics of the fungal order Sordariales.</title>
        <authorList>
            <person name="Hensen N."/>
            <person name="Bonometti L."/>
            <person name="Westerberg I."/>
            <person name="Brannstrom I.O."/>
            <person name="Guillou S."/>
            <person name="Cros-Aarteil S."/>
            <person name="Calhoun S."/>
            <person name="Haridas S."/>
            <person name="Kuo A."/>
            <person name="Mondo S."/>
            <person name="Pangilinan J."/>
            <person name="Riley R."/>
            <person name="LaButti K."/>
            <person name="Andreopoulos B."/>
            <person name="Lipzen A."/>
            <person name="Chen C."/>
            <person name="Yan M."/>
            <person name="Daum C."/>
            <person name="Ng V."/>
            <person name="Clum A."/>
            <person name="Steindorff A."/>
            <person name="Ohm R.A."/>
            <person name="Martin F."/>
            <person name="Silar P."/>
            <person name="Natvig D.O."/>
            <person name="Lalanne C."/>
            <person name="Gautier V."/>
            <person name="Ament-Velasquez S.L."/>
            <person name="Kruys A."/>
            <person name="Hutchinson M.I."/>
            <person name="Powell A.J."/>
            <person name="Barry K."/>
            <person name="Miller A.N."/>
            <person name="Grigoriev I.V."/>
            <person name="Debuchy R."/>
            <person name="Gladieux P."/>
            <person name="Hiltunen Thoren M."/>
            <person name="Johannesson H."/>
        </authorList>
    </citation>
    <scope>NUCLEOTIDE SEQUENCE</scope>
    <source>
        <strain evidence="2">CBS 626.80</strain>
    </source>
</reference>
<dbReference type="AlphaFoldDB" id="A0AAN6SAX6"/>
<dbReference type="PANTHER" id="PTHR33112">
    <property type="entry name" value="DOMAIN PROTEIN, PUTATIVE-RELATED"/>
    <property type="match status" value="1"/>
</dbReference>
<dbReference type="PANTHER" id="PTHR33112:SF1">
    <property type="entry name" value="HETEROKARYON INCOMPATIBILITY DOMAIN-CONTAINING PROTEIN"/>
    <property type="match status" value="1"/>
</dbReference>
<dbReference type="EMBL" id="MU859475">
    <property type="protein sequence ID" value="KAK3946910.1"/>
    <property type="molecule type" value="Genomic_DNA"/>
</dbReference>